<feature type="compositionally biased region" description="Basic and acidic residues" evidence="1">
    <location>
        <begin position="1"/>
        <end position="13"/>
    </location>
</feature>
<reference evidence="2" key="1">
    <citation type="submission" date="2023-04" db="EMBL/GenBank/DDBJ databases">
        <authorList>
            <consortium name="ELIXIR-Norway"/>
        </authorList>
    </citation>
    <scope>NUCLEOTIDE SEQUENCE [LARGE SCALE GENOMIC DNA]</scope>
</reference>
<protein>
    <submittedName>
        <fullName evidence="2">Uncharacterized protein</fullName>
    </submittedName>
</protein>
<keyword evidence="3" id="KW-1185">Reference proteome</keyword>
<proteinExistence type="predicted"/>
<dbReference type="EMBL" id="OX459969">
    <property type="protein sequence ID" value="CAI9172750.1"/>
    <property type="molecule type" value="Genomic_DNA"/>
</dbReference>
<sequence>MALRKETFAEGKSRAGHRPLCEEAGPECQMHADGSWRTGRPQQAGWSDVRVCRAAQRALQAEKRITEAPPADFLLGRDHWPLMPN</sequence>
<organism evidence="2 3">
    <name type="scientific">Rangifer tarandus platyrhynchus</name>
    <name type="common">Svalbard reindeer</name>
    <dbReference type="NCBI Taxonomy" id="3082113"/>
    <lineage>
        <taxon>Eukaryota</taxon>
        <taxon>Metazoa</taxon>
        <taxon>Chordata</taxon>
        <taxon>Craniata</taxon>
        <taxon>Vertebrata</taxon>
        <taxon>Euteleostomi</taxon>
        <taxon>Mammalia</taxon>
        <taxon>Eutheria</taxon>
        <taxon>Laurasiatheria</taxon>
        <taxon>Artiodactyla</taxon>
        <taxon>Ruminantia</taxon>
        <taxon>Pecora</taxon>
        <taxon>Cervidae</taxon>
        <taxon>Odocoileinae</taxon>
        <taxon>Rangifer</taxon>
    </lineage>
</organism>
<name>A0ABN8ZG30_RANTA</name>
<dbReference type="Proteomes" id="UP001176941">
    <property type="component" value="Chromosome 33"/>
</dbReference>
<feature type="region of interest" description="Disordered" evidence="1">
    <location>
        <begin position="1"/>
        <end position="20"/>
    </location>
</feature>
<evidence type="ECO:0000256" key="1">
    <source>
        <dbReference type="SAM" id="MobiDB-lite"/>
    </source>
</evidence>
<gene>
    <name evidence="2" type="ORF">MRATA1EN1_LOCUS21712</name>
</gene>
<evidence type="ECO:0000313" key="3">
    <source>
        <dbReference type="Proteomes" id="UP001176941"/>
    </source>
</evidence>
<accession>A0ABN8ZG30</accession>
<evidence type="ECO:0000313" key="2">
    <source>
        <dbReference type="EMBL" id="CAI9172750.1"/>
    </source>
</evidence>